<keyword evidence="1" id="KW-1133">Transmembrane helix</keyword>
<keyword evidence="1" id="KW-0472">Membrane</keyword>
<evidence type="ECO:0000259" key="2">
    <source>
        <dbReference type="Pfam" id="PF13127"/>
    </source>
</evidence>
<dbReference type="OrthoDB" id="9134165at2"/>
<dbReference type="Proteomes" id="UP000035909">
    <property type="component" value="Unassembled WGS sequence"/>
</dbReference>
<comment type="caution">
    <text evidence="3">The sequence shown here is derived from an EMBL/GenBank/DDBJ whole genome shotgun (WGS) entry which is preliminary data.</text>
</comment>
<name>A0A0J1H502_9GAMM</name>
<dbReference type="EMBL" id="LDOU01000019">
    <property type="protein sequence ID" value="KLV06854.1"/>
    <property type="molecule type" value="Genomic_DNA"/>
</dbReference>
<dbReference type="InterPro" id="IPR025016">
    <property type="entry name" value="DUF3955"/>
</dbReference>
<evidence type="ECO:0000313" key="3">
    <source>
        <dbReference type="EMBL" id="KLV06854.1"/>
    </source>
</evidence>
<proteinExistence type="predicted"/>
<evidence type="ECO:0000313" key="4">
    <source>
        <dbReference type="Proteomes" id="UP000035909"/>
    </source>
</evidence>
<sequence length="69" mass="7726">MTILKKYWLSLTFLILGLGCLVGYNMTGAYVAENGQLVESFGLIPLFWLFLLLSIVACLVTRVRNRKSG</sequence>
<dbReference type="AlphaFoldDB" id="A0A0J1H502"/>
<keyword evidence="4" id="KW-1185">Reference proteome</keyword>
<dbReference type="Pfam" id="PF13127">
    <property type="entry name" value="DUF3955"/>
    <property type="match status" value="1"/>
</dbReference>
<dbReference type="RefSeq" id="WP_047886683.1">
    <property type="nucleotide sequence ID" value="NZ_CP071325.1"/>
</dbReference>
<dbReference type="PATRIC" id="fig|320778.3.peg.3945"/>
<accession>A0A0J1H502</accession>
<feature type="transmembrane region" description="Helical" evidence="1">
    <location>
        <begin position="7"/>
        <end position="26"/>
    </location>
</feature>
<feature type="domain" description="DUF3955" evidence="2">
    <location>
        <begin position="6"/>
        <end position="61"/>
    </location>
</feature>
<evidence type="ECO:0000256" key="1">
    <source>
        <dbReference type="SAM" id="Phobius"/>
    </source>
</evidence>
<keyword evidence="1" id="KW-0812">Transmembrane</keyword>
<dbReference type="PROSITE" id="PS51257">
    <property type="entry name" value="PROKAR_LIPOPROTEIN"/>
    <property type="match status" value="1"/>
</dbReference>
<gene>
    <name evidence="3" type="ORF">ABT57_18145</name>
</gene>
<feature type="transmembrane region" description="Helical" evidence="1">
    <location>
        <begin position="46"/>
        <end position="63"/>
    </location>
</feature>
<reference evidence="3 4" key="1">
    <citation type="submission" date="2015-05" db="EMBL/GenBank/DDBJ databases">
        <title>Photobacterium galathea sp. nov.</title>
        <authorList>
            <person name="Machado H."/>
            <person name="Gram L."/>
        </authorList>
    </citation>
    <scope>NUCLEOTIDE SEQUENCE [LARGE SCALE GENOMIC DNA]</scope>
    <source>
        <strain evidence="3 4">DSM 22954</strain>
    </source>
</reference>
<dbReference type="STRING" id="320778.ABT57_18145"/>
<protein>
    <recommendedName>
        <fullName evidence="2">DUF3955 domain-containing protein</fullName>
    </recommendedName>
</protein>
<organism evidence="3 4">
    <name type="scientific">Photobacterium ganghwense</name>
    <dbReference type="NCBI Taxonomy" id="320778"/>
    <lineage>
        <taxon>Bacteria</taxon>
        <taxon>Pseudomonadati</taxon>
        <taxon>Pseudomonadota</taxon>
        <taxon>Gammaproteobacteria</taxon>
        <taxon>Vibrionales</taxon>
        <taxon>Vibrionaceae</taxon>
        <taxon>Photobacterium</taxon>
    </lineage>
</organism>